<keyword evidence="7 11" id="KW-0472">Membrane</keyword>
<dbReference type="InterPro" id="IPR016187">
    <property type="entry name" value="CTDL_fold"/>
</dbReference>
<dbReference type="InterPro" id="IPR052013">
    <property type="entry name" value="Mouse_KLRs"/>
</dbReference>
<dbReference type="KEGG" id="cpoc:106027816"/>
<keyword evidence="3" id="KW-0430">Lectin</keyword>
<dbReference type="AlphaFoldDB" id="A0A286X7G7"/>
<evidence type="ECO:0000313" key="14">
    <source>
        <dbReference type="Proteomes" id="UP000005447"/>
    </source>
</evidence>
<evidence type="ECO:0000256" key="4">
    <source>
        <dbReference type="ARBA" id="ARBA00022889"/>
    </source>
</evidence>
<evidence type="ECO:0000256" key="1">
    <source>
        <dbReference type="ARBA" id="ARBA00004606"/>
    </source>
</evidence>
<dbReference type="Gene3D" id="3.10.100.10">
    <property type="entry name" value="Mannose-Binding Protein A, subunit A"/>
    <property type="match status" value="1"/>
</dbReference>
<dbReference type="Ensembl" id="ENSCPOT00000037896.1">
    <property type="protein sequence ID" value="ENSCPOP00000026259.1"/>
    <property type="gene ID" value="ENSCPOG00000037685.1"/>
</dbReference>
<keyword evidence="8" id="KW-1015">Disulfide bond</keyword>
<keyword evidence="6 11" id="KW-1133">Transmembrane helix</keyword>
<keyword evidence="4" id="KW-0130">Cell adhesion</keyword>
<evidence type="ECO:0000256" key="3">
    <source>
        <dbReference type="ARBA" id="ARBA00022734"/>
    </source>
</evidence>
<reference evidence="14" key="1">
    <citation type="journal article" date="2011" name="Nature">
        <title>A high-resolution map of human evolutionary constraint using 29 mammals.</title>
        <authorList>
            <person name="Lindblad-Toh K."/>
            <person name="Garber M."/>
            <person name="Zuk O."/>
            <person name="Lin M.F."/>
            <person name="Parker B.J."/>
            <person name="Washietl S."/>
            <person name="Kheradpour P."/>
            <person name="Ernst J."/>
            <person name="Jordan G."/>
            <person name="Mauceli E."/>
            <person name="Ward L.D."/>
            <person name="Lowe C.B."/>
            <person name="Holloway A.K."/>
            <person name="Clamp M."/>
            <person name="Gnerre S."/>
            <person name="Alfoldi J."/>
            <person name="Beal K."/>
            <person name="Chang J."/>
            <person name="Clawson H."/>
            <person name="Cuff J."/>
            <person name="Di Palma F."/>
            <person name="Fitzgerald S."/>
            <person name="Flicek P."/>
            <person name="Guttman M."/>
            <person name="Hubisz M.J."/>
            <person name="Jaffe D.B."/>
            <person name="Jungreis I."/>
            <person name="Kent W.J."/>
            <person name="Kostka D."/>
            <person name="Lara M."/>
            <person name="Martins A.L."/>
            <person name="Massingham T."/>
            <person name="Moltke I."/>
            <person name="Raney B.J."/>
            <person name="Rasmussen M.D."/>
            <person name="Robinson J."/>
            <person name="Stark A."/>
            <person name="Vilella A.J."/>
            <person name="Wen J."/>
            <person name="Xie X."/>
            <person name="Zody M.C."/>
            <person name="Baldwin J."/>
            <person name="Bloom T."/>
            <person name="Chin C.W."/>
            <person name="Heiman D."/>
            <person name="Nicol R."/>
            <person name="Nusbaum C."/>
            <person name="Young S."/>
            <person name="Wilkinson J."/>
            <person name="Worley K.C."/>
            <person name="Kovar C.L."/>
            <person name="Muzny D.M."/>
            <person name="Gibbs R.A."/>
            <person name="Cree A."/>
            <person name="Dihn H.H."/>
            <person name="Fowler G."/>
            <person name="Jhangiani S."/>
            <person name="Joshi V."/>
            <person name="Lee S."/>
            <person name="Lewis L.R."/>
            <person name="Nazareth L.V."/>
            <person name="Okwuonu G."/>
            <person name="Santibanez J."/>
            <person name="Warren W.C."/>
            <person name="Mardis E.R."/>
            <person name="Weinstock G.M."/>
            <person name="Wilson R.K."/>
            <person name="Delehaunty K."/>
            <person name="Dooling D."/>
            <person name="Fronik C."/>
            <person name="Fulton L."/>
            <person name="Fulton B."/>
            <person name="Graves T."/>
            <person name="Minx P."/>
            <person name="Sodergren E."/>
            <person name="Birney E."/>
            <person name="Margulies E.H."/>
            <person name="Herrero J."/>
            <person name="Green E.D."/>
            <person name="Haussler D."/>
            <person name="Siepel A."/>
            <person name="Goldman N."/>
            <person name="Pollard K.S."/>
            <person name="Pedersen J.S."/>
            <person name="Lander E.S."/>
            <person name="Kellis M."/>
        </authorList>
    </citation>
    <scope>NUCLEOTIDE SEQUENCE [LARGE SCALE GENOMIC DNA]</scope>
    <source>
        <strain evidence="14">2N</strain>
    </source>
</reference>
<dbReference type="RefSeq" id="XP_013008385.1">
    <property type="nucleotide sequence ID" value="XM_013152931.2"/>
</dbReference>
<dbReference type="OrthoDB" id="2142683at2759"/>
<dbReference type="PROSITE" id="PS50041">
    <property type="entry name" value="C_TYPE_LECTIN_2"/>
    <property type="match status" value="1"/>
</dbReference>
<keyword evidence="5" id="KW-0735">Signal-anchor</keyword>
<dbReference type="GO" id="GO:0030246">
    <property type="term" value="F:carbohydrate binding"/>
    <property type="evidence" value="ECO:0007669"/>
    <property type="project" value="UniProtKB-KW"/>
</dbReference>
<dbReference type="Ensembl" id="ENSCPOT00000031908.1">
    <property type="protein sequence ID" value="ENSCPOP00000026706.1"/>
    <property type="gene ID" value="ENSCPOG00000037685.1"/>
</dbReference>
<dbReference type="Ensembl" id="ENSCPOT00000046203.1">
    <property type="protein sequence ID" value="ENSCPOP00000021368.1"/>
    <property type="gene ID" value="ENSCPOG00000037685.1"/>
</dbReference>
<gene>
    <name evidence="13" type="primary">LOC106027816</name>
</gene>
<evidence type="ECO:0000256" key="8">
    <source>
        <dbReference type="ARBA" id="ARBA00023157"/>
    </source>
</evidence>
<dbReference type="Pfam" id="PF00059">
    <property type="entry name" value="Lectin_C"/>
    <property type="match status" value="1"/>
</dbReference>
<dbReference type="InterPro" id="IPR001304">
    <property type="entry name" value="C-type_lectin-like"/>
</dbReference>
<dbReference type="SMART" id="SM00034">
    <property type="entry name" value="CLECT"/>
    <property type="match status" value="1"/>
</dbReference>
<evidence type="ECO:0000256" key="11">
    <source>
        <dbReference type="SAM" id="Phobius"/>
    </source>
</evidence>
<feature type="domain" description="C-type lectin" evidence="12">
    <location>
        <begin position="124"/>
        <end position="233"/>
    </location>
</feature>
<organism evidence="13 14">
    <name type="scientific">Cavia porcellus</name>
    <name type="common">Guinea pig</name>
    <dbReference type="NCBI Taxonomy" id="10141"/>
    <lineage>
        <taxon>Eukaryota</taxon>
        <taxon>Metazoa</taxon>
        <taxon>Chordata</taxon>
        <taxon>Craniata</taxon>
        <taxon>Vertebrata</taxon>
        <taxon>Euteleostomi</taxon>
        <taxon>Mammalia</taxon>
        <taxon>Eutheria</taxon>
        <taxon>Euarchontoglires</taxon>
        <taxon>Glires</taxon>
        <taxon>Rodentia</taxon>
        <taxon>Hystricomorpha</taxon>
        <taxon>Caviidae</taxon>
        <taxon>Cavia</taxon>
    </lineage>
</organism>
<accession>A0A286X7G7</accession>
<dbReference type="InterPro" id="IPR013600">
    <property type="entry name" value="Ly49_N"/>
</dbReference>
<sequence>MPDLEDFLSSPEKCFAALLGCILLISKASMLATMVAVILVFQEKNEKEKVLEDLRKAHITQNDSSLQKLLTNVTSEYNILKSKMDQEKMDLELCFENRSHRKDKIFAKPLENIGKTCEVYLTCYGVKCYYFIIDNKTWEKCKQTCQNQGLSLLKIDDKDELVFLVSQIYPKKYWIGLFFDTREKRWKWMDAGRSSGINVTIMNKPPTDGKCAFLTSARISDMPCDNAYSCVCEKRMDATFPASMCRKEERP</sequence>
<reference evidence="13" key="2">
    <citation type="submission" date="2025-05" db="UniProtKB">
        <authorList>
            <consortium name="Ensembl"/>
        </authorList>
    </citation>
    <scope>IDENTIFICATION</scope>
    <source>
        <strain evidence="13">2N</strain>
    </source>
</reference>
<keyword evidence="2 11" id="KW-0812">Transmembrane</keyword>
<dbReference type="InterPro" id="IPR016186">
    <property type="entry name" value="C-type_lectin-like/link_sf"/>
</dbReference>
<name>A0A286X7G7_CAVPO</name>
<dbReference type="RefSeq" id="XP_063094275.1">
    <property type="nucleotide sequence ID" value="XM_063238205.1"/>
</dbReference>
<dbReference type="Bgee" id="ENSCPOG00000037685">
    <property type="expression patterns" value="Expressed in liver and 2 other cell types or tissues"/>
</dbReference>
<dbReference type="Proteomes" id="UP000005447">
    <property type="component" value="Unassembled WGS sequence"/>
</dbReference>
<dbReference type="GO" id="GO:0007155">
    <property type="term" value="P:cell adhesion"/>
    <property type="evidence" value="ECO:0007669"/>
    <property type="project" value="UniProtKB-KW"/>
</dbReference>
<dbReference type="RefSeq" id="XP_013008386.1">
    <property type="nucleotide sequence ID" value="XM_013152932.2"/>
</dbReference>
<keyword evidence="9" id="KW-0675">Receptor</keyword>
<evidence type="ECO:0000256" key="7">
    <source>
        <dbReference type="ARBA" id="ARBA00023136"/>
    </source>
</evidence>
<dbReference type="EMBL" id="AAKN02030813">
    <property type="status" value="NOT_ANNOTATED_CDS"/>
    <property type="molecule type" value="Genomic_DNA"/>
</dbReference>
<dbReference type="GeneTree" id="ENSGT00390000008117"/>
<dbReference type="GO" id="GO:0005886">
    <property type="term" value="C:plasma membrane"/>
    <property type="evidence" value="ECO:0007669"/>
    <property type="project" value="UniProtKB-ARBA"/>
</dbReference>
<evidence type="ECO:0000256" key="9">
    <source>
        <dbReference type="ARBA" id="ARBA00023170"/>
    </source>
</evidence>
<dbReference type="VEuPathDB" id="HostDB:ENSCPOG00000037685"/>
<evidence type="ECO:0000313" key="13">
    <source>
        <dbReference type="Ensembl" id="ENSCPOP00000021368.1"/>
    </source>
</evidence>
<keyword evidence="10" id="KW-0325">Glycoprotein</keyword>
<feature type="transmembrane region" description="Helical" evidence="11">
    <location>
        <begin position="15"/>
        <end position="41"/>
    </location>
</feature>
<dbReference type="GeneID" id="106027816"/>
<dbReference type="PANTHER" id="PTHR46329:SF1">
    <property type="entry name" value="KILLER CELL LECTIN-LIKE RECEPTOR 2"/>
    <property type="match status" value="1"/>
</dbReference>
<evidence type="ECO:0000256" key="6">
    <source>
        <dbReference type="ARBA" id="ARBA00022989"/>
    </source>
</evidence>
<evidence type="ECO:0000256" key="10">
    <source>
        <dbReference type="ARBA" id="ARBA00023180"/>
    </source>
</evidence>
<dbReference type="EMBL" id="AAKN02030814">
    <property type="status" value="NOT_ANNOTATED_CDS"/>
    <property type="molecule type" value="Genomic_DNA"/>
</dbReference>
<keyword evidence="14" id="KW-1185">Reference proteome</keyword>
<dbReference type="STRING" id="10141.ENSCPOP00000026259"/>
<comment type="subcellular location">
    <subcellularLocation>
        <location evidence="1">Membrane</location>
        <topology evidence="1">Single-pass type II membrane protein</topology>
    </subcellularLocation>
</comment>
<protein>
    <recommendedName>
        <fullName evidence="12">C-type lectin domain-containing protein</fullName>
    </recommendedName>
</protein>
<dbReference type="OMA" id="HWIGLTR"/>
<dbReference type="PANTHER" id="PTHR46329">
    <property type="entry name" value="KILLER CELL LECTIN-LIKE RECEPTOR 2"/>
    <property type="match status" value="1"/>
</dbReference>
<evidence type="ECO:0000256" key="2">
    <source>
        <dbReference type="ARBA" id="ARBA00022692"/>
    </source>
</evidence>
<dbReference type="SUPFAM" id="SSF56436">
    <property type="entry name" value="C-type lectin-like"/>
    <property type="match status" value="1"/>
</dbReference>
<dbReference type="Pfam" id="PF08391">
    <property type="entry name" value="Ly49"/>
    <property type="match status" value="1"/>
</dbReference>
<dbReference type="CDD" id="cd03593">
    <property type="entry name" value="CLECT_NK_receptors_like"/>
    <property type="match status" value="1"/>
</dbReference>
<evidence type="ECO:0000256" key="5">
    <source>
        <dbReference type="ARBA" id="ARBA00022968"/>
    </source>
</evidence>
<dbReference type="EMBL" id="AAKN02030815">
    <property type="status" value="NOT_ANNOTATED_CDS"/>
    <property type="molecule type" value="Genomic_DNA"/>
</dbReference>
<proteinExistence type="predicted"/>
<dbReference type="InterPro" id="IPR033992">
    <property type="entry name" value="NKR-like_CTLD"/>
</dbReference>
<evidence type="ECO:0000259" key="12">
    <source>
        <dbReference type="PROSITE" id="PS50041"/>
    </source>
</evidence>